<name>A0A8J3NKQ0_9ACTN</name>
<dbReference type="PANTHER" id="PTHR38593:SF1">
    <property type="entry name" value="BLR2558 PROTEIN"/>
    <property type="match status" value="1"/>
</dbReference>
<keyword evidence="1" id="KW-0732">Signal</keyword>
<accession>A0A8J3NKQ0</accession>
<dbReference type="Pfam" id="PF13628">
    <property type="entry name" value="DUF4142"/>
    <property type="match status" value="1"/>
</dbReference>
<dbReference type="Gene3D" id="1.20.1260.10">
    <property type="match status" value="1"/>
</dbReference>
<dbReference type="EMBL" id="BONF01000025">
    <property type="protein sequence ID" value="GIF82916.1"/>
    <property type="molecule type" value="Genomic_DNA"/>
</dbReference>
<gene>
    <name evidence="3" type="ORF">Cba03nite_42650</name>
</gene>
<dbReference type="AlphaFoldDB" id="A0A8J3NKQ0"/>
<reference evidence="3 4" key="1">
    <citation type="submission" date="2021-01" db="EMBL/GenBank/DDBJ databases">
        <title>Whole genome shotgun sequence of Catellatospora bangladeshensis NBRC 107357.</title>
        <authorList>
            <person name="Komaki H."/>
            <person name="Tamura T."/>
        </authorList>
    </citation>
    <scope>NUCLEOTIDE SEQUENCE [LARGE SCALE GENOMIC DNA]</scope>
    <source>
        <strain evidence="3 4">NBRC 107357</strain>
    </source>
</reference>
<feature type="signal peptide" evidence="1">
    <location>
        <begin position="1"/>
        <end position="24"/>
    </location>
</feature>
<evidence type="ECO:0000259" key="2">
    <source>
        <dbReference type="Pfam" id="PF13628"/>
    </source>
</evidence>
<sequence>MGLCKRMFVLLAALAVTMVGGAGAATAAVQPSEQDNSWIVAAHQANLAEIATGKMAQDKGTSAVVKDLGERFVTDHTKLDDSLKTLAGDLNVTLPNEPNAEQKAVAQKLSDTAAGADFDKMWIQQQLAGHAKVMTATQQEIDKGEAAQVKQAAEQALPIIKAHHEALMKAAPNFGVQPSQ</sequence>
<evidence type="ECO:0000313" key="3">
    <source>
        <dbReference type="EMBL" id="GIF82916.1"/>
    </source>
</evidence>
<dbReference type="Proteomes" id="UP000601223">
    <property type="component" value="Unassembled WGS sequence"/>
</dbReference>
<protein>
    <recommendedName>
        <fullName evidence="2">DUF4142 domain-containing protein</fullName>
    </recommendedName>
</protein>
<organism evidence="3 4">
    <name type="scientific">Catellatospora bangladeshensis</name>
    <dbReference type="NCBI Taxonomy" id="310355"/>
    <lineage>
        <taxon>Bacteria</taxon>
        <taxon>Bacillati</taxon>
        <taxon>Actinomycetota</taxon>
        <taxon>Actinomycetes</taxon>
        <taxon>Micromonosporales</taxon>
        <taxon>Micromonosporaceae</taxon>
        <taxon>Catellatospora</taxon>
    </lineage>
</organism>
<dbReference type="InterPro" id="IPR012347">
    <property type="entry name" value="Ferritin-like"/>
</dbReference>
<dbReference type="RefSeq" id="WP_203748893.1">
    <property type="nucleotide sequence ID" value="NZ_BONF01000025.1"/>
</dbReference>
<dbReference type="PANTHER" id="PTHR38593">
    <property type="entry name" value="BLR2558 PROTEIN"/>
    <property type="match status" value="1"/>
</dbReference>
<dbReference type="InterPro" id="IPR025419">
    <property type="entry name" value="DUF4142"/>
</dbReference>
<comment type="caution">
    <text evidence="3">The sequence shown here is derived from an EMBL/GenBank/DDBJ whole genome shotgun (WGS) entry which is preliminary data.</text>
</comment>
<evidence type="ECO:0000313" key="4">
    <source>
        <dbReference type="Proteomes" id="UP000601223"/>
    </source>
</evidence>
<evidence type="ECO:0000256" key="1">
    <source>
        <dbReference type="SAM" id="SignalP"/>
    </source>
</evidence>
<feature type="chain" id="PRO_5035281340" description="DUF4142 domain-containing protein" evidence="1">
    <location>
        <begin position="25"/>
        <end position="180"/>
    </location>
</feature>
<keyword evidence="4" id="KW-1185">Reference proteome</keyword>
<feature type="domain" description="DUF4142" evidence="2">
    <location>
        <begin position="34"/>
        <end position="167"/>
    </location>
</feature>
<proteinExistence type="predicted"/>